<dbReference type="GO" id="GO:0008783">
    <property type="term" value="F:agmatinase activity"/>
    <property type="evidence" value="ECO:0007669"/>
    <property type="project" value="TreeGrafter"/>
</dbReference>
<gene>
    <name evidence="4" type="primary">speB2</name>
    <name evidence="4" type="ordered locus">Arad_9511</name>
</gene>
<dbReference type="STRING" id="311403.Arad_9511"/>
<dbReference type="Pfam" id="PF00491">
    <property type="entry name" value="Arginase"/>
    <property type="match status" value="1"/>
</dbReference>
<comment type="similarity">
    <text evidence="3">Belongs to the arginase family.</text>
</comment>
<sequence length="349" mass="37324">MRSGGDICISLHRRETELERYGHPHTTPFFTLNTEISAKPSPRPSKMITSPSFLGLHDRLADGRVPRAIIFAAGHGSTYPGKDSSGYVLAAGAIRAASQDDVALVDHWDFDLGGPLFDGKPVCCTDAGDIETTMHDNAGNRARIEAKTREVLALPAVPILLGGDCSVTIPFAAGFADHGPVWILQIDAHIDWRDEVHGERHGYSSPMRRASEMPHVAGIVQVGLRSVGSARLTDIEAAQHYGSRFVTAREVHTQGVEAALRHIPEGAQVVVTLDCDSLDPSMMPGVAARTPGGLTYTQVIDLIAGLGRRARIAGFDLVELYPPADIDGLSALTAARLLVNVIGAVVRQV</sequence>
<dbReference type="SUPFAM" id="SSF52768">
    <property type="entry name" value="Arginase/deacetylase"/>
    <property type="match status" value="1"/>
</dbReference>
<evidence type="ECO:0000313" key="5">
    <source>
        <dbReference type="Proteomes" id="UP000001600"/>
    </source>
</evidence>
<evidence type="ECO:0000256" key="2">
    <source>
        <dbReference type="ARBA" id="ARBA00022801"/>
    </source>
</evidence>
<dbReference type="InterPro" id="IPR006035">
    <property type="entry name" value="Ureohydrolase"/>
</dbReference>
<proteinExistence type="inferred from homology"/>
<dbReference type="PROSITE" id="PS51409">
    <property type="entry name" value="ARGINASE_2"/>
    <property type="match status" value="1"/>
</dbReference>
<dbReference type="Gene3D" id="3.40.800.10">
    <property type="entry name" value="Ureohydrolase domain"/>
    <property type="match status" value="1"/>
</dbReference>
<accession>B9JKU4</accession>
<name>B9JKU4_RHIR8</name>
<dbReference type="PANTHER" id="PTHR11358">
    <property type="entry name" value="ARGINASE/AGMATINASE"/>
    <property type="match status" value="1"/>
</dbReference>
<dbReference type="InterPro" id="IPR023696">
    <property type="entry name" value="Ureohydrolase_dom_sf"/>
</dbReference>
<dbReference type="PANTHER" id="PTHR11358:SF26">
    <property type="entry name" value="GUANIDINO ACID HYDROLASE, MITOCHONDRIAL"/>
    <property type="match status" value="1"/>
</dbReference>
<reference evidence="4 5" key="1">
    <citation type="journal article" date="2009" name="J. Bacteriol.">
        <title>Genome sequences of three Agrobacterium biovars help elucidate the evolution of multichromosome genomes in bacteria.</title>
        <authorList>
            <person name="Slater S.C."/>
            <person name="Goldman B.S."/>
            <person name="Goodner B."/>
            <person name="Setubal J.C."/>
            <person name="Farrand S.K."/>
            <person name="Nester E.W."/>
            <person name="Burr T.J."/>
            <person name="Banta L."/>
            <person name="Dickerman A.W."/>
            <person name="Paulsen I."/>
            <person name="Otten L."/>
            <person name="Suen G."/>
            <person name="Welch R."/>
            <person name="Almeida N.F."/>
            <person name="Arnold F."/>
            <person name="Burton O.T."/>
            <person name="Du Z."/>
            <person name="Ewing A."/>
            <person name="Godsy E."/>
            <person name="Heisel S."/>
            <person name="Houmiel K.L."/>
            <person name="Jhaveri J."/>
            <person name="Lu J."/>
            <person name="Miller N.M."/>
            <person name="Norton S."/>
            <person name="Chen Q."/>
            <person name="Phoolcharoen W."/>
            <person name="Ohlin V."/>
            <person name="Ondrusek D."/>
            <person name="Pride N."/>
            <person name="Stricklin S.L."/>
            <person name="Sun J."/>
            <person name="Wheeler C."/>
            <person name="Wilson L."/>
            <person name="Zhu H."/>
            <person name="Wood D.W."/>
        </authorList>
    </citation>
    <scope>NUCLEOTIDE SEQUENCE [LARGE SCALE GENOMIC DNA]</scope>
    <source>
        <strain evidence="5">K84 / ATCC BAA-868</strain>
    </source>
</reference>
<dbReference type="HOGENOM" id="CLU_039478_0_2_5"/>
<organism evidence="4 5">
    <name type="scientific">Rhizobium rhizogenes (strain K84 / ATCC BAA-868)</name>
    <name type="common">Agrobacterium radiobacter</name>
    <dbReference type="NCBI Taxonomy" id="311403"/>
    <lineage>
        <taxon>Bacteria</taxon>
        <taxon>Pseudomonadati</taxon>
        <taxon>Pseudomonadota</taxon>
        <taxon>Alphaproteobacteria</taxon>
        <taxon>Hyphomicrobiales</taxon>
        <taxon>Rhizobiaceae</taxon>
        <taxon>Rhizobium/Agrobacterium group</taxon>
        <taxon>Rhizobium</taxon>
    </lineage>
</organism>
<protein>
    <submittedName>
        <fullName evidence="4">Agmatinase protein</fullName>
    </submittedName>
</protein>
<dbReference type="CDD" id="cd11589">
    <property type="entry name" value="Agmatinase_like_1"/>
    <property type="match status" value="1"/>
</dbReference>
<keyword evidence="1" id="KW-0479">Metal-binding</keyword>
<dbReference type="GO" id="GO:0033389">
    <property type="term" value="P:putrescine biosynthetic process from arginine, via agmatine"/>
    <property type="evidence" value="ECO:0007669"/>
    <property type="project" value="TreeGrafter"/>
</dbReference>
<dbReference type="Proteomes" id="UP000001600">
    <property type="component" value="Chromosome 2"/>
</dbReference>
<dbReference type="eggNOG" id="COG0010">
    <property type="taxonomic scope" value="Bacteria"/>
</dbReference>
<evidence type="ECO:0000256" key="3">
    <source>
        <dbReference type="PROSITE-ProRule" id="PRU00742"/>
    </source>
</evidence>
<dbReference type="AlphaFoldDB" id="B9JKU4"/>
<evidence type="ECO:0000256" key="1">
    <source>
        <dbReference type="ARBA" id="ARBA00022723"/>
    </source>
</evidence>
<dbReference type="EMBL" id="CP000629">
    <property type="protein sequence ID" value="ACM30536.1"/>
    <property type="molecule type" value="Genomic_DNA"/>
</dbReference>
<evidence type="ECO:0000313" key="4">
    <source>
        <dbReference type="EMBL" id="ACM30536.1"/>
    </source>
</evidence>
<dbReference type="GO" id="GO:0046872">
    <property type="term" value="F:metal ion binding"/>
    <property type="evidence" value="ECO:0007669"/>
    <property type="project" value="UniProtKB-KW"/>
</dbReference>
<keyword evidence="2" id="KW-0378">Hydrolase</keyword>
<dbReference type="KEGG" id="ara:Arad_9511"/>